<dbReference type="PROSITE" id="PS51186">
    <property type="entry name" value="GNAT"/>
    <property type="match status" value="1"/>
</dbReference>
<reference evidence="4 5" key="1">
    <citation type="submission" date="2017-05" db="EMBL/GenBank/DDBJ databases">
        <title>Genome Analysis of Maritalea myrionectae HL2708#5.</title>
        <authorList>
            <consortium name="Cotde Inc.-PKNU"/>
            <person name="Jang D."/>
            <person name="Oh H.-M."/>
        </authorList>
    </citation>
    <scope>NUCLEOTIDE SEQUENCE [LARGE SCALE GENOMIC DNA]</scope>
    <source>
        <strain evidence="4 5">HL2708#5</strain>
    </source>
</reference>
<dbReference type="PANTHER" id="PTHR43877:SF2">
    <property type="entry name" value="AMINOALKYLPHOSPHONATE N-ACETYLTRANSFERASE-RELATED"/>
    <property type="match status" value="1"/>
</dbReference>
<organism evidence="4 5">
    <name type="scientific">Maritalea myrionectae</name>
    <dbReference type="NCBI Taxonomy" id="454601"/>
    <lineage>
        <taxon>Bacteria</taxon>
        <taxon>Pseudomonadati</taxon>
        <taxon>Pseudomonadota</taxon>
        <taxon>Alphaproteobacteria</taxon>
        <taxon>Hyphomicrobiales</taxon>
        <taxon>Devosiaceae</taxon>
        <taxon>Maritalea</taxon>
    </lineage>
</organism>
<dbReference type="InterPro" id="IPR016181">
    <property type="entry name" value="Acyl_CoA_acyltransferase"/>
</dbReference>
<dbReference type="InterPro" id="IPR000182">
    <property type="entry name" value="GNAT_dom"/>
</dbReference>
<keyword evidence="2" id="KW-0012">Acyltransferase</keyword>
<evidence type="ECO:0000256" key="1">
    <source>
        <dbReference type="ARBA" id="ARBA00022679"/>
    </source>
</evidence>
<dbReference type="STRING" id="1122213.GCA_000423365_01935"/>
<dbReference type="InterPro" id="IPR050832">
    <property type="entry name" value="Bact_Acetyltransf"/>
</dbReference>
<dbReference type="CDD" id="cd04301">
    <property type="entry name" value="NAT_SF"/>
    <property type="match status" value="1"/>
</dbReference>
<evidence type="ECO:0000259" key="3">
    <source>
        <dbReference type="PROSITE" id="PS51186"/>
    </source>
</evidence>
<proteinExistence type="predicted"/>
<evidence type="ECO:0000313" key="4">
    <source>
        <dbReference type="EMBL" id="AVX03395.1"/>
    </source>
</evidence>
<evidence type="ECO:0000256" key="2">
    <source>
        <dbReference type="ARBA" id="ARBA00023315"/>
    </source>
</evidence>
<dbReference type="Proteomes" id="UP000258927">
    <property type="component" value="Chromosome"/>
</dbReference>
<gene>
    <name evidence="4" type="ORF">MXMO3_00863</name>
</gene>
<dbReference type="GO" id="GO:0016747">
    <property type="term" value="F:acyltransferase activity, transferring groups other than amino-acyl groups"/>
    <property type="evidence" value="ECO:0007669"/>
    <property type="project" value="InterPro"/>
</dbReference>
<keyword evidence="5" id="KW-1185">Reference proteome</keyword>
<sequence length="178" mass="20113">MGPNLYPQTQALTEMNKPLPARLSPDSPLFPDVLTLIQDAFAYMAPRIDPPSSMHRLTVESIKEHCETGEVWVIGDRPDACIFLRPKSDCLYMGRLAVREDMRGKGLAKSLIQLAEQRAVERGFAVLELETRIELTENHRTFERMGFVKTGDGTHEGFDRPTYIIMRKPIAKPMPSAD</sequence>
<dbReference type="PANTHER" id="PTHR43877">
    <property type="entry name" value="AMINOALKYLPHOSPHONATE N-ACETYLTRANSFERASE-RELATED-RELATED"/>
    <property type="match status" value="1"/>
</dbReference>
<dbReference type="KEGG" id="mmyr:MXMO3_00863"/>
<dbReference type="Gene3D" id="3.40.630.30">
    <property type="match status" value="1"/>
</dbReference>
<dbReference type="Pfam" id="PF00583">
    <property type="entry name" value="Acetyltransf_1"/>
    <property type="match status" value="1"/>
</dbReference>
<dbReference type="EMBL" id="CP021330">
    <property type="protein sequence ID" value="AVX03395.1"/>
    <property type="molecule type" value="Genomic_DNA"/>
</dbReference>
<evidence type="ECO:0000313" key="5">
    <source>
        <dbReference type="Proteomes" id="UP000258927"/>
    </source>
</evidence>
<dbReference type="SUPFAM" id="SSF55729">
    <property type="entry name" value="Acyl-CoA N-acyltransferases (Nat)"/>
    <property type="match status" value="1"/>
</dbReference>
<name>A0A2R4MBT8_9HYPH</name>
<keyword evidence="1 4" id="KW-0808">Transferase</keyword>
<protein>
    <submittedName>
        <fullName evidence="4">Phosphinothricin acetyltransferase</fullName>
    </submittedName>
</protein>
<dbReference type="AlphaFoldDB" id="A0A2R4MBT8"/>
<feature type="domain" description="N-acetyltransferase" evidence="3">
    <location>
        <begin position="21"/>
        <end position="171"/>
    </location>
</feature>
<accession>A0A2R4MBT8</accession>